<dbReference type="GO" id="GO:0008483">
    <property type="term" value="F:transaminase activity"/>
    <property type="evidence" value="ECO:0007669"/>
    <property type="project" value="UniProtKB-KW"/>
</dbReference>
<dbReference type="Gene3D" id="3.40.640.10">
    <property type="entry name" value="Type I PLP-dependent aspartate aminotransferase-like (Major domain)"/>
    <property type="match status" value="1"/>
</dbReference>
<accession>A0A953T347</accession>
<keyword evidence="8" id="KW-1185">Reference proteome</keyword>
<comment type="caution">
    <text evidence="7">The sequence shown here is derived from an EMBL/GenBank/DDBJ whole genome shotgun (WGS) entry which is preliminary data.</text>
</comment>
<protein>
    <submittedName>
        <fullName evidence="7">Aminotransferase class I/II-fold pyridoxal phosphate-dependent enzyme</fullName>
    </submittedName>
</protein>
<evidence type="ECO:0000259" key="6">
    <source>
        <dbReference type="Pfam" id="PF00155"/>
    </source>
</evidence>
<dbReference type="SUPFAM" id="SSF53383">
    <property type="entry name" value="PLP-dependent transferases"/>
    <property type="match status" value="1"/>
</dbReference>
<dbReference type="InterPro" id="IPR015421">
    <property type="entry name" value="PyrdxlP-dep_Trfase_major"/>
</dbReference>
<dbReference type="InterPro" id="IPR001917">
    <property type="entry name" value="Aminotrans_II_pyridoxalP_BS"/>
</dbReference>
<evidence type="ECO:0000256" key="3">
    <source>
        <dbReference type="ARBA" id="ARBA00022898"/>
    </source>
</evidence>
<feature type="region of interest" description="Disordered" evidence="5">
    <location>
        <begin position="29"/>
        <end position="71"/>
    </location>
</feature>
<name>A0A953T347_9BURK</name>
<dbReference type="InterPro" id="IPR050087">
    <property type="entry name" value="AON_synthase_class-II"/>
</dbReference>
<evidence type="ECO:0000313" key="7">
    <source>
        <dbReference type="EMBL" id="MBZ1351050.1"/>
    </source>
</evidence>
<comment type="cofactor">
    <cofactor evidence="1 4">
        <name>pyridoxal 5'-phosphate</name>
        <dbReference type="ChEBI" id="CHEBI:597326"/>
    </cofactor>
</comment>
<evidence type="ECO:0000256" key="4">
    <source>
        <dbReference type="RuleBase" id="RU003693"/>
    </source>
</evidence>
<evidence type="ECO:0000313" key="8">
    <source>
        <dbReference type="Proteomes" id="UP000739565"/>
    </source>
</evidence>
<proteinExistence type="inferred from homology"/>
<dbReference type="Pfam" id="PF00155">
    <property type="entry name" value="Aminotran_1_2"/>
    <property type="match status" value="1"/>
</dbReference>
<dbReference type="InterPro" id="IPR015424">
    <property type="entry name" value="PyrdxlP-dep_Trfase"/>
</dbReference>
<dbReference type="InterPro" id="IPR015422">
    <property type="entry name" value="PyrdxlP-dep_Trfase_small"/>
</dbReference>
<dbReference type="Gene3D" id="3.90.1150.10">
    <property type="entry name" value="Aspartate Aminotransferase, domain 1"/>
    <property type="match status" value="1"/>
</dbReference>
<keyword evidence="3 4" id="KW-0663">Pyridoxal phosphate</keyword>
<dbReference type="PANTHER" id="PTHR13693:SF3">
    <property type="entry name" value="LD36009P"/>
    <property type="match status" value="1"/>
</dbReference>
<reference evidence="7" key="1">
    <citation type="submission" date="2021-07" db="EMBL/GenBank/DDBJ databases">
        <title>New genus and species of the family Alcaligenaceae.</title>
        <authorList>
            <person name="Hahn M.W."/>
        </authorList>
    </citation>
    <scope>NUCLEOTIDE SEQUENCE</scope>
    <source>
        <strain evidence="7">LF4-65</strain>
    </source>
</reference>
<dbReference type="CDD" id="cd06454">
    <property type="entry name" value="KBL_like"/>
    <property type="match status" value="1"/>
</dbReference>
<comment type="similarity">
    <text evidence="4">Belongs to the class-II pyridoxal-phosphate-dependent aminotransferase family.</text>
</comment>
<dbReference type="Proteomes" id="UP000739565">
    <property type="component" value="Unassembled WGS sequence"/>
</dbReference>
<dbReference type="PROSITE" id="PS00599">
    <property type="entry name" value="AA_TRANSFER_CLASS_2"/>
    <property type="match status" value="1"/>
</dbReference>
<dbReference type="RefSeq" id="WP_259661451.1">
    <property type="nucleotide sequence ID" value="NZ_JAHXRI010000007.1"/>
</dbReference>
<feature type="compositionally biased region" description="Basic and acidic residues" evidence="5">
    <location>
        <begin position="29"/>
        <end position="39"/>
    </location>
</feature>
<evidence type="ECO:0000256" key="2">
    <source>
        <dbReference type="ARBA" id="ARBA00022679"/>
    </source>
</evidence>
<gene>
    <name evidence="7" type="ORF">KZZ10_10370</name>
</gene>
<dbReference type="AlphaFoldDB" id="A0A953T347"/>
<sequence length="468" mass="50901">MTFKLPSLPSLPGLTGQIKDKLIQQTLERRLAKAGEPLERPAQSGDDADANRSGSQAQTNPDTPETDPSCRFDLFPGYKQIQILHGGAQRLGLANPFFKLHEGLAGARCTIDGRERINFASYNYLDFSGDPRVKQAAVEAIDHYGVSVSASRVVSGDRPVHHALEEAIANLYGTPAAVVFVSGHATNVSTIGHLFGPRDLIVHDEYIHNSALQGIQLSGAKRLSFPHNDWNALDALLAKQRAQYERTLIVVEGLYSMDGDFPDLPRFIEVKRRHRALLMVDEAHSLGVLGQTGRGIREHFALDAKEVDIWMGTLSKSLAGCGGYITGERALVEQLKYLAPGFLYSVGMSPPLAAASLAALQCMLEEPERVQALQHAGQLFLQRAQAAGIPTGTSVGLAIVPAIVGSSIQATRLSAKLFEQGINVQPILYPAVPEKAARLRFFISCKHTPQDIEYTVSILAKEFQQAVR</sequence>
<feature type="domain" description="Aminotransferase class I/classII large" evidence="6">
    <location>
        <begin position="116"/>
        <end position="457"/>
    </location>
</feature>
<dbReference type="GO" id="GO:0030170">
    <property type="term" value="F:pyridoxal phosphate binding"/>
    <property type="evidence" value="ECO:0007669"/>
    <property type="project" value="InterPro"/>
</dbReference>
<keyword evidence="7" id="KW-0032">Aminotransferase</keyword>
<evidence type="ECO:0000256" key="5">
    <source>
        <dbReference type="SAM" id="MobiDB-lite"/>
    </source>
</evidence>
<dbReference type="PANTHER" id="PTHR13693">
    <property type="entry name" value="CLASS II AMINOTRANSFERASE/8-AMINO-7-OXONONANOATE SYNTHASE"/>
    <property type="match status" value="1"/>
</dbReference>
<dbReference type="EMBL" id="JAHXRI010000007">
    <property type="protein sequence ID" value="MBZ1351050.1"/>
    <property type="molecule type" value="Genomic_DNA"/>
</dbReference>
<organism evidence="7 8">
    <name type="scientific">Zwartia hollandica</name>
    <dbReference type="NCBI Taxonomy" id="324606"/>
    <lineage>
        <taxon>Bacteria</taxon>
        <taxon>Pseudomonadati</taxon>
        <taxon>Pseudomonadota</taxon>
        <taxon>Betaproteobacteria</taxon>
        <taxon>Burkholderiales</taxon>
        <taxon>Alcaligenaceae</taxon>
        <taxon>Zwartia</taxon>
    </lineage>
</organism>
<evidence type="ECO:0000256" key="1">
    <source>
        <dbReference type="ARBA" id="ARBA00001933"/>
    </source>
</evidence>
<feature type="compositionally biased region" description="Polar residues" evidence="5">
    <location>
        <begin position="52"/>
        <end position="63"/>
    </location>
</feature>
<keyword evidence="2" id="KW-0808">Transferase</keyword>
<dbReference type="InterPro" id="IPR004839">
    <property type="entry name" value="Aminotransferase_I/II_large"/>
</dbReference>